<dbReference type="PROSITE" id="PS50878">
    <property type="entry name" value="RT_POL"/>
    <property type="match status" value="1"/>
</dbReference>
<dbReference type="FunFam" id="1.10.340.70:FF:000001">
    <property type="entry name" value="Retrovirus-related Pol polyprotein from transposon gypsy-like Protein"/>
    <property type="match status" value="1"/>
</dbReference>
<reference evidence="8" key="1">
    <citation type="journal article" date="2021" name="Mol. Ecol. Resour.">
        <title>Apolygus lucorum genome provides insights into omnivorousness and mesophyll feeding.</title>
        <authorList>
            <person name="Liu Y."/>
            <person name="Liu H."/>
            <person name="Wang H."/>
            <person name="Huang T."/>
            <person name="Liu B."/>
            <person name="Yang B."/>
            <person name="Yin L."/>
            <person name="Li B."/>
            <person name="Zhang Y."/>
            <person name="Zhang S."/>
            <person name="Jiang F."/>
            <person name="Zhang X."/>
            <person name="Ren Y."/>
            <person name="Wang B."/>
            <person name="Wang S."/>
            <person name="Lu Y."/>
            <person name="Wu K."/>
            <person name="Fan W."/>
            <person name="Wang G."/>
        </authorList>
    </citation>
    <scope>NUCLEOTIDE SEQUENCE</scope>
    <source>
        <strain evidence="8">12Hb</strain>
    </source>
</reference>
<gene>
    <name evidence="8" type="ORF">GE061_007563</name>
</gene>
<evidence type="ECO:0000313" key="9">
    <source>
        <dbReference type="Proteomes" id="UP000466442"/>
    </source>
</evidence>
<name>A0A8S9WS91_APOLU</name>
<dbReference type="Pfam" id="PF17921">
    <property type="entry name" value="Integrase_H2C2"/>
    <property type="match status" value="1"/>
</dbReference>
<dbReference type="PANTHER" id="PTHR37984:SF5">
    <property type="entry name" value="PROTEIN NYNRIN-LIKE"/>
    <property type="match status" value="1"/>
</dbReference>
<dbReference type="GO" id="GO:0003964">
    <property type="term" value="F:RNA-directed DNA polymerase activity"/>
    <property type="evidence" value="ECO:0007669"/>
    <property type="project" value="UniProtKB-KW"/>
</dbReference>
<dbReference type="PANTHER" id="PTHR37984">
    <property type="entry name" value="PROTEIN CBG26694"/>
    <property type="match status" value="1"/>
</dbReference>
<dbReference type="EMBL" id="WIXP02000015">
    <property type="protein sequence ID" value="KAF6199537.1"/>
    <property type="molecule type" value="Genomic_DNA"/>
</dbReference>
<dbReference type="Proteomes" id="UP000466442">
    <property type="component" value="Unassembled WGS sequence"/>
</dbReference>
<dbReference type="OrthoDB" id="6626951at2759"/>
<dbReference type="InterPro" id="IPR050951">
    <property type="entry name" value="Retrovirus_Pol_polyprotein"/>
</dbReference>
<comment type="caution">
    <text evidence="8">The sequence shown here is derived from an EMBL/GenBank/DDBJ whole genome shotgun (WGS) entry which is preliminary data.</text>
</comment>
<evidence type="ECO:0000256" key="5">
    <source>
        <dbReference type="ARBA" id="ARBA00022918"/>
    </source>
</evidence>
<keyword evidence="6" id="KW-0511">Multifunctional enzyme</keyword>
<dbReference type="Gene3D" id="1.10.340.70">
    <property type="match status" value="1"/>
</dbReference>
<keyword evidence="2" id="KW-0548">Nucleotidyltransferase</keyword>
<dbReference type="CDD" id="cd09274">
    <property type="entry name" value="RNase_HI_RT_Ty3"/>
    <property type="match status" value="1"/>
</dbReference>
<feature type="domain" description="Reverse transcriptase" evidence="7">
    <location>
        <begin position="1"/>
        <end position="80"/>
    </location>
</feature>
<dbReference type="InterPro" id="IPR041577">
    <property type="entry name" value="RT_RNaseH_2"/>
</dbReference>
<dbReference type="InterPro" id="IPR000477">
    <property type="entry name" value="RT_dom"/>
</dbReference>
<accession>A0A8S9WS91</accession>
<keyword evidence="2" id="KW-0808">Transferase</keyword>
<dbReference type="Gene3D" id="3.30.70.270">
    <property type="match status" value="2"/>
</dbReference>
<dbReference type="InterPro" id="IPR043128">
    <property type="entry name" value="Rev_trsase/Diguanyl_cyclase"/>
</dbReference>
<dbReference type="InterPro" id="IPR041588">
    <property type="entry name" value="Integrase_H2C2"/>
</dbReference>
<dbReference type="CDD" id="cd01647">
    <property type="entry name" value="RT_LTR"/>
    <property type="match status" value="1"/>
</dbReference>
<dbReference type="InterPro" id="IPR043502">
    <property type="entry name" value="DNA/RNA_pol_sf"/>
</dbReference>
<protein>
    <recommendedName>
        <fullName evidence="1">RNA-directed DNA polymerase</fullName>
        <ecNumber evidence="1">2.7.7.49</ecNumber>
    </recommendedName>
</protein>
<dbReference type="GO" id="GO:0004519">
    <property type="term" value="F:endonuclease activity"/>
    <property type="evidence" value="ECO:0007669"/>
    <property type="project" value="UniProtKB-KW"/>
</dbReference>
<evidence type="ECO:0000256" key="1">
    <source>
        <dbReference type="ARBA" id="ARBA00012493"/>
    </source>
</evidence>
<organism evidence="8 9">
    <name type="scientific">Apolygus lucorum</name>
    <name type="common">Small green plant bug</name>
    <name type="synonym">Lygocoris lucorum</name>
    <dbReference type="NCBI Taxonomy" id="248454"/>
    <lineage>
        <taxon>Eukaryota</taxon>
        <taxon>Metazoa</taxon>
        <taxon>Ecdysozoa</taxon>
        <taxon>Arthropoda</taxon>
        <taxon>Hexapoda</taxon>
        <taxon>Insecta</taxon>
        <taxon>Pterygota</taxon>
        <taxon>Neoptera</taxon>
        <taxon>Paraneoptera</taxon>
        <taxon>Hemiptera</taxon>
        <taxon>Heteroptera</taxon>
        <taxon>Panheteroptera</taxon>
        <taxon>Cimicomorpha</taxon>
        <taxon>Miridae</taxon>
        <taxon>Mirini</taxon>
        <taxon>Apolygus</taxon>
    </lineage>
</organism>
<evidence type="ECO:0000256" key="6">
    <source>
        <dbReference type="ARBA" id="ARBA00023268"/>
    </source>
</evidence>
<sequence>MNFGLKNAAQSWQRYMDQILRGLNFVFCFLDDILIASTSINEHKRHVQKVLDIFAAEGLTVNKEKCVMAKTKVVCLGHLVNKDGIKPLPKKVDNLTTFPLPTSVTDLRRFLGMLNFYRRHIPHAAIHQQPLVEAIPQPSKKKDKRPIEWTEQRRLAFKQCKSDLQTAALLAHPSPKGRLSLTTDASEVGIGAVLQQEVNGKISPLGFFSKTLTSAQMKYSTFDRELLAIFEGIKHFRDFIEGREFCVITDHKPLTTSLHQDRKTASPRRLRQMEFISQFTTDIRYTPGTSNIVADALSRPSPPELNELTEFPTGRTIALEQQKDKSFELRKLIENGRLAETSIPSYSTKLWCDVSGNQPRPYIPTKLRKSIFQHYHSLSHPGIRATRDIVRTRAFWPKMNTDLRNWVQACDRCAKFKEFRHPKTTPEQFEHSLQFDHIHLDLVGPLAPSEGYKYCYEFLLK</sequence>
<keyword evidence="4" id="KW-0255">Endonuclease</keyword>
<keyword evidence="5" id="KW-0695">RNA-directed DNA polymerase</keyword>
<dbReference type="Pfam" id="PF00078">
    <property type="entry name" value="RVT_1"/>
    <property type="match status" value="1"/>
</dbReference>
<dbReference type="EC" id="2.7.7.49" evidence="1"/>
<dbReference type="FunFam" id="3.10.20.370:FF:000001">
    <property type="entry name" value="Retrovirus-related Pol polyprotein from transposon 17.6-like protein"/>
    <property type="match status" value="1"/>
</dbReference>
<proteinExistence type="predicted"/>
<dbReference type="FunFam" id="3.30.70.270:FF:000003">
    <property type="entry name" value="Transposon Ty3-G Gag-Pol polyprotein"/>
    <property type="match status" value="1"/>
</dbReference>
<evidence type="ECO:0000259" key="7">
    <source>
        <dbReference type="PROSITE" id="PS50878"/>
    </source>
</evidence>
<keyword evidence="4" id="KW-0378">Hydrolase</keyword>
<keyword evidence="3" id="KW-0540">Nuclease</keyword>
<evidence type="ECO:0000313" key="8">
    <source>
        <dbReference type="EMBL" id="KAF6199537.1"/>
    </source>
</evidence>
<evidence type="ECO:0000256" key="4">
    <source>
        <dbReference type="ARBA" id="ARBA00022759"/>
    </source>
</evidence>
<keyword evidence="9" id="KW-1185">Reference proteome</keyword>
<evidence type="ECO:0000256" key="2">
    <source>
        <dbReference type="ARBA" id="ARBA00022695"/>
    </source>
</evidence>
<dbReference type="Pfam" id="PF17919">
    <property type="entry name" value="RT_RNaseH_2"/>
    <property type="match status" value="1"/>
</dbReference>
<evidence type="ECO:0000256" key="3">
    <source>
        <dbReference type="ARBA" id="ARBA00022722"/>
    </source>
</evidence>
<dbReference type="AlphaFoldDB" id="A0A8S9WS91"/>
<dbReference type="SUPFAM" id="SSF56672">
    <property type="entry name" value="DNA/RNA polymerases"/>
    <property type="match status" value="1"/>
</dbReference>